<proteinExistence type="predicted"/>
<accession>A0A9J6A5V2</accession>
<comment type="caution">
    <text evidence="2">The sequence shown here is derived from an EMBL/GenBank/DDBJ whole genome shotgun (WGS) entry which is preliminary data.</text>
</comment>
<evidence type="ECO:0000313" key="2">
    <source>
        <dbReference type="EMBL" id="KAG5619744.1"/>
    </source>
</evidence>
<evidence type="ECO:0000256" key="1">
    <source>
        <dbReference type="SAM" id="SignalP"/>
    </source>
</evidence>
<feature type="chain" id="PRO_5039896180" description="Secreted protein" evidence="1">
    <location>
        <begin position="24"/>
        <end position="98"/>
    </location>
</feature>
<reference evidence="2 3" key="1">
    <citation type="submission" date="2020-09" db="EMBL/GenBank/DDBJ databases">
        <title>De no assembly of potato wild relative species, Solanum commersonii.</title>
        <authorList>
            <person name="Cho K."/>
        </authorList>
    </citation>
    <scope>NUCLEOTIDE SEQUENCE [LARGE SCALE GENOMIC DNA]</scope>
    <source>
        <strain evidence="2">LZ3.2</strain>
        <tissue evidence="2">Leaf</tissue>
    </source>
</reference>
<gene>
    <name evidence="2" type="ORF">H5410_004962</name>
</gene>
<dbReference type="EMBL" id="JACXVP010000002">
    <property type="protein sequence ID" value="KAG5619744.1"/>
    <property type="molecule type" value="Genomic_DNA"/>
</dbReference>
<feature type="signal peptide" evidence="1">
    <location>
        <begin position="1"/>
        <end position="23"/>
    </location>
</feature>
<sequence length="98" mass="11079">MSAKSTIEAIFLLVAFRTWRTGCISDGAGLESYDLTESIAVSERWFELVESTRLFTRRMILSRGALLWLCKRLKLLKVGGKTSKHGDAETFQHIFIAP</sequence>
<keyword evidence="3" id="KW-1185">Reference proteome</keyword>
<dbReference type="Proteomes" id="UP000824120">
    <property type="component" value="Chromosome 2"/>
</dbReference>
<dbReference type="AlphaFoldDB" id="A0A9J6A5V2"/>
<organism evidence="2 3">
    <name type="scientific">Solanum commersonii</name>
    <name type="common">Commerson's wild potato</name>
    <name type="synonym">Commerson's nightshade</name>
    <dbReference type="NCBI Taxonomy" id="4109"/>
    <lineage>
        <taxon>Eukaryota</taxon>
        <taxon>Viridiplantae</taxon>
        <taxon>Streptophyta</taxon>
        <taxon>Embryophyta</taxon>
        <taxon>Tracheophyta</taxon>
        <taxon>Spermatophyta</taxon>
        <taxon>Magnoliopsida</taxon>
        <taxon>eudicotyledons</taxon>
        <taxon>Gunneridae</taxon>
        <taxon>Pentapetalae</taxon>
        <taxon>asterids</taxon>
        <taxon>lamiids</taxon>
        <taxon>Solanales</taxon>
        <taxon>Solanaceae</taxon>
        <taxon>Solanoideae</taxon>
        <taxon>Solaneae</taxon>
        <taxon>Solanum</taxon>
    </lineage>
</organism>
<protein>
    <recommendedName>
        <fullName evidence="4">Secreted protein</fullName>
    </recommendedName>
</protein>
<evidence type="ECO:0008006" key="4">
    <source>
        <dbReference type="Google" id="ProtNLM"/>
    </source>
</evidence>
<evidence type="ECO:0000313" key="3">
    <source>
        <dbReference type="Proteomes" id="UP000824120"/>
    </source>
</evidence>
<name>A0A9J6A5V2_SOLCO</name>
<keyword evidence="1" id="KW-0732">Signal</keyword>